<evidence type="ECO:0000256" key="3">
    <source>
        <dbReference type="ARBA" id="ARBA00022737"/>
    </source>
</evidence>
<dbReference type="PANTHER" id="PTHR28591">
    <property type="entry name" value="LATEXIN"/>
    <property type="match status" value="1"/>
</dbReference>
<comment type="similarity">
    <text evidence="1 4">Belongs to the protease inhibitor I47 (latexin) family.</text>
</comment>
<gene>
    <name evidence="7" type="primary">LOC103059506</name>
</gene>
<dbReference type="InterPro" id="IPR049897">
    <property type="entry name" value="CYSTATIN_LXN"/>
</dbReference>
<dbReference type="RefSeq" id="XP_007432979.1">
    <property type="nucleotide sequence ID" value="XM_007432917.3"/>
</dbReference>
<dbReference type="SUPFAM" id="SSF54403">
    <property type="entry name" value="Cystatin/monellin"/>
    <property type="match status" value="2"/>
</dbReference>
<name>A0A9F2R0Y4_PYTBI</name>
<dbReference type="InterPro" id="IPR009684">
    <property type="entry name" value="Latexin"/>
</dbReference>
<keyword evidence="6" id="KW-1185">Reference proteome</keyword>
<feature type="domain" description="Cystatin LXN-type" evidence="5">
    <location>
        <begin position="143"/>
        <end position="243"/>
    </location>
</feature>
<dbReference type="GeneID" id="103059506"/>
<dbReference type="PANTHER" id="PTHR28591:SF2">
    <property type="entry name" value="RETINOIC ACID RECEPTOR RESPONDER PROTEIN 1"/>
    <property type="match status" value="1"/>
</dbReference>
<evidence type="ECO:0000313" key="7">
    <source>
        <dbReference type="RefSeq" id="XP_007432979.1"/>
    </source>
</evidence>
<evidence type="ECO:0000256" key="1">
    <source>
        <dbReference type="ARBA" id="ARBA00010083"/>
    </source>
</evidence>
<dbReference type="Proteomes" id="UP000695026">
    <property type="component" value="Unplaced"/>
</dbReference>
<evidence type="ECO:0000313" key="6">
    <source>
        <dbReference type="Proteomes" id="UP000695026"/>
    </source>
</evidence>
<dbReference type="OMA" id="WIRKDDF"/>
<evidence type="ECO:0000256" key="4">
    <source>
        <dbReference type="PROSITE-ProRule" id="PRU01377"/>
    </source>
</evidence>
<accession>A0A9F2R0Y4</accession>
<evidence type="ECO:0000256" key="2">
    <source>
        <dbReference type="ARBA" id="ARBA00022690"/>
    </source>
</evidence>
<organism evidence="6 7">
    <name type="scientific">Python bivittatus</name>
    <name type="common">Burmese python</name>
    <name type="synonym">Python molurus bivittatus</name>
    <dbReference type="NCBI Taxonomy" id="176946"/>
    <lineage>
        <taxon>Eukaryota</taxon>
        <taxon>Metazoa</taxon>
        <taxon>Chordata</taxon>
        <taxon>Craniata</taxon>
        <taxon>Vertebrata</taxon>
        <taxon>Euteleostomi</taxon>
        <taxon>Lepidosauria</taxon>
        <taxon>Squamata</taxon>
        <taxon>Bifurcata</taxon>
        <taxon>Unidentata</taxon>
        <taxon>Episquamata</taxon>
        <taxon>Toxicofera</taxon>
        <taxon>Serpentes</taxon>
        <taxon>Henophidia</taxon>
        <taxon>Pythonidae</taxon>
        <taxon>Python</taxon>
    </lineage>
</organism>
<dbReference type="GO" id="GO:0008191">
    <property type="term" value="F:metalloendopeptidase inhibitor activity"/>
    <property type="evidence" value="ECO:0007669"/>
    <property type="project" value="UniProtKB-UniRule"/>
</dbReference>
<evidence type="ECO:0000259" key="5">
    <source>
        <dbReference type="PROSITE" id="PS52033"/>
    </source>
</evidence>
<proteinExistence type="inferred from homology"/>
<dbReference type="InterPro" id="IPR046350">
    <property type="entry name" value="Cystatin_sf"/>
</dbReference>
<dbReference type="PROSITE" id="PS52033">
    <property type="entry name" value="CYSTATIN_LXN"/>
    <property type="match status" value="2"/>
</dbReference>
<dbReference type="GO" id="GO:0005615">
    <property type="term" value="C:extracellular space"/>
    <property type="evidence" value="ECO:0007669"/>
    <property type="project" value="TreeGrafter"/>
</dbReference>
<protein>
    <submittedName>
        <fullName evidence="7">Ovocalyxin-32-like</fullName>
    </submittedName>
</protein>
<dbReference type="Gene3D" id="3.10.450.10">
    <property type="match status" value="2"/>
</dbReference>
<dbReference type="Pfam" id="PF06907">
    <property type="entry name" value="LXN"/>
    <property type="match status" value="1"/>
</dbReference>
<sequence length="264" mass="29961">MAVVLLLLPALCWARESYGRDLLQPKFAWHEQLLPPSRGQSVVSDSQAARVARTVVQYLNYNQGSPSFLRTLVHVRKVSAKSIPGVGRKYSLQFSTKHIQTRQNLGRCLATVFYRKDKPKPMIQVSCTDNKDADQRRKEDYELYVKIKDTSFPAELENLANIGSSYIAWEKSSENVGYVMSEIKDMKKWESDNALEFDYTVLIDSDVSEGFSQTLSCHMRITWNLELPIKVKYDCTSEDTSVESSDGSGDFSGTSAEFFTESNF</sequence>
<feature type="domain" description="Cystatin LXN-type" evidence="5">
    <location>
        <begin position="30"/>
        <end position="135"/>
    </location>
</feature>
<dbReference type="AlphaFoldDB" id="A0A9F2R0Y4"/>
<dbReference type="OrthoDB" id="9254763at2759"/>
<reference evidence="7" key="1">
    <citation type="submission" date="2025-08" db="UniProtKB">
        <authorList>
            <consortium name="RefSeq"/>
        </authorList>
    </citation>
    <scope>IDENTIFICATION</scope>
    <source>
        <tissue evidence="7">Liver</tissue>
    </source>
</reference>
<keyword evidence="2 4" id="KW-0646">Protease inhibitor</keyword>
<dbReference type="KEGG" id="pbi:103059506"/>
<keyword evidence="3" id="KW-0677">Repeat</keyword>